<protein>
    <submittedName>
        <fullName evidence="4">Phosphoserine phosphatase RsbU</fullName>
        <ecNumber evidence="4">3.1.3.3</ecNumber>
    </submittedName>
</protein>
<evidence type="ECO:0000259" key="3">
    <source>
        <dbReference type="SMART" id="SM00331"/>
    </source>
</evidence>
<feature type="compositionally biased region" description="Gly residues" evidence="2">
    <location>
        <begin position="127"/>
        <end position="148"/>
    </location>
</feature>
<feature type="region of interest" description="Disordered" evidence="2">
    <location>
        <begin position="109"/>
        <end position="154"/>
    </location>
</feature>
<dbReference type="PANTHER" id="PTHR43156">
    <property type="entry name" value="STAGE II SPORULATION PROTEIN E-RELATED"/>
    <property type="match status" value="1"/>
</dbReference>
<dbReference type="InterPro" id="IPR001932">
    <property type="entry name" value="PPM-type_phosphatase-like_dom"/>
</dbReference>
<feature type="region of interest" description="Disordered" evidence="2">
    <location>
        <begin position="391"/>
        <end position="413"/>
    </location>
</feature>
<evidence type="ECO:0000256" key="2">
    <source>
        <dbReference type="SAM" id="MobiDB-lite"/>
    </source>
</evidence>
<sequence>MRRHTFHALPALRHAVRRLGTANALPVETRARLVLSVSTLADSVLRAGYGVTLESARTRTKDRSSAGGSLAVTLRTPAPVLAPPAGAELPLPAQVSSDAATWHVPLPAGTPEIRIPAGRHSDDATTGGSGRLRGPGGTPAGASGGDGDGAVSDPVTENRLLEEELRVALARVDSLAADQRRLTHELAETNSGVLALYVQLEERDEQLRTAHGHILRELEDALRPPPIAVDGLELAVHYAPAGTDAPTGGDFYDWFILPDGTVHITVVDALGHGVRSTRSALNVTHAVRTLALEGHPLKSIVARTDEILEPLDPELMATVLLARIDPVSGDLQLANGSHPPALAVRDSGEKEYLEVRGRGVGYPFPGSERVLHAKLDEGDLLVLYTDGLTESRRDPREGEQRLAESARRHRHRPIGEIPGAIAEDMHTVVLHPDDTLALAVRLSPRPR</sequence>
<organism evidence="4 5">
    <name type="scientific">Streptomyces rimosus subsp. rimosus</name>
    <dbReference type="NCBI Taxonomy" id="132474"/>
    <lineage>
        <taxon>Bacteria</taxon>
        <taxon>Bacillati</taxon>
        <taxon>Actinomycetota</taxon>
        <taxon>Actinomycetes</taxon>
        <taxon>Kitasatosporales</taxon>
        <taxon>Streptomycetaceae</taxon>
        <taxon>Streptomyces</taxon>
    </lineage>
</organism>
<dbReference type="InterPro" id="IPR052016">
    <property type="entry name" value="Bact_Sigma-Reg"/>
</dbReference>
<dbReference type="GeneID" id="66852627"/>
<dbReference type="GO" id="GO:0016787">
    <property type="term" value="F:hydrolase activity"/>
    <property type="evidence" value="ECO:0007669"/>
    <property type="project" value="UniProtKB-KW"/>
</dbReference>
<proteinExistence type="predicted"/>
<dbReference type="EC" id="3.1.3.3" evidence="4"/>
<evidence type="ECO:0000313" key="4">
    <source>
        <dbReference type="EMBL" id="UNZ08222.1"/>
    </source>
</evidence>
<dbReference type="Gene3D" id="3.60.40.10">
    <property type="entry name" value="PPM-type phosphatase domain"/>
    <property type="match status" value="1"/>
</dbReference>
<reference evidence="4 5" key="1">
    <citation type="submission" date="2022-03" db="EMBL/GenBank/DDBJ databases">
        <title>Complete genome of Streptomyces rimosus ssp. rimosus R7 (=ATCC 10970).</title>
        <authorList>
            <person name="Beganovic S."/>
            <person name="Ruckert C."/>
            <person name="Busche T."/>
            <person name="Kalinowski J."/>
            <person name="Wittmann C."/>
        </authorList>
    </citation>
    <scope>NUCLEOTIDE SEQUENCE [LARGE SCALE GENOMIC DNA]</scope>
    <source>
        <strain evidence="4 5">R7</strain>
    </source>
</reference>
<keyword evidence="1 4" id="KW-0378">Hydrolase</keyword>
<accession>A0ABY3ZDE7</accession>
<dbReference type="SMART" id="SM00331">
    <property type="entry name" value="PP2C_SIG"/>
    <property type="match status" value="1"/>
</dbReference>
<keyword evidence="5" id="KW-1185">Reference proteome</keyword>
<evidence type="ECO:0000256" key="1">
    <source>
        <dbReference type="ARBA" id="ARBA00022801"/>
    </source>
</evidence>
<dbReference type="PANTHER" id="PTHR43156:SF2">
    <property type="entry name" value="STAGE II SPORULATION PROTEIN E"/>
    <property type="match status" value="1"/>
</dbReference>
<dbReference type="EMBL" id="CP094298">
    <property type="protein sequence ID" value="UNZ08222.1"/>
    <property type="molecule type" value="Genomic_DNA"/>
</dbReference>
<gene>
    <name evidence="4" type="primary">rsbU16</name>
    <name evidence="4" type="ORF">SRIMR7_39315</name>
</gene>
<dbReference type="RefSeq" id="WP_003983506.1">
    <property type="nucleotide sequence ID" value="NZ_CP043497.1"/>
</dbReference>
<feature type="domain" description="PPM-type phosphatase" evidence="3">
    <location>
        <begin position="229"/>
        <end position="442"/>
    </location>
</feature>
<dbReference type="InterPro" id="IPR036457">
    <property type="entry name" value="PPM-type-like_dom_sf"/>
</dbReference>
<dbReference type="Proteomes" id="UP000829494">
    <property type="component" value="Chromosome"/>
</dbReference>
<evidence type="ECO:0000313" key="5">
    <source>
        <dbReference type="Proteomes" id="UP000829494"/>
    </source>
</evidence>
<dbReference type="Pfam" id="PF07228">
    <property type="entry name" value="SpoIIE"/>
    <property type="match status" value="1"/>
</dbReference>
<feature type="compositionally biased region" description="Basic and acidic residues" evidence="2">
    <location>
        <begin position="391"/>
        <end position="406"/>
    </location>
</feature>
<dbReference type="SUPFAM" id="SSF81606">
    <property type="entry name" value="PP2C-like"/>
    <property type="match status" value="1"/>
</dbReference>
<name>A0ABY3ZDE7_STRRM</name>